<evidence type="ECO:0000256" key="1">
    <source>
        <dbReference type="ARBA" id="ARBA00004651"/>
    </source>
</evidence>
<evidence type="ECO:0000256" key="4">
    <source>
        <dbReference type="ARBA" id="ARBA00022692"/>
    </source>
</evidence>
<protein>
    <recommendedName>
        <fullName evidence="10">Cytochrome BD oxidase subunit II</fullName>
    </recommendedName>
</protein>
<dbReference type="EMBL" id="LGEM01000124">
    <property type="protein sequence ID" value="KUP95466.1"/>
    <property type="molecule type" value="Genomic_DNA"/>
</dbReference>
<feature type="transmembrane region" description="Helical" evidence="7">
    <location>
        <begin position="50"/>
        <end position="69"/>
    </location>
</feature>
<feature type="transmembrane region" description="Helical" evidence="7">
    <location>
        <begin position="190"/>
        <end position="208"/>
    </location>
</feature>
<dbReference type="STRING" id="665004.AC529_17285"/>
<keyword evidence="3" id="KW-1003">Cell membrane</keyword>
<sequence length="308" mass="31126">MELVAVVLLVGLLAGYSVLAGCDIGLGMLSPYVARTPEERRRVVSAAAPYFLGSEVWLVAAVGVTAGLFPQIEGEVVAGQWPLFVLLLAGWLVRDAGLWLRGRVAAAAWHAVWDTAVVAGSWAVALAWGLVLAALLGGGALPLLFTPLCVAAVALLFLLRGAAFGAERLVPVAGRTGAESAEAAARATRVLARAGLVVLPVAAAAAWLDGGVRAGAPALAVAAAVTAVLAVTAGVSGPRWSRPTSAAAMASLPVLAAVGGQVSAAVADPRSLVLVAVATAPMVPVLAVGQVWLYRMVRRPAPESGFFA</sequence>
<dbReference type="AlphaFoldDB" id="A0A147KDT5"/>
<dbReference type="PANTHER" id="PTHR43141:SF4">
    <property type="entry name" value="CYTOCHROME BD2 SUBUNIT II"/>
    <property type="match status" value="1"/>
</dbReference>
<comment type="subcellular location">
    <subcellularLocation>
        <location evidence="1">Cell membrane</location>
        <topology evidence="1">Multi-pass membrane protein</topology>
    </subcellularLocation>
</comment>
<dbReference type="Pfam" id="PF02322">
    <property type="entry name" value="Cyt_bd_oxida_II"/>
    <property type="match status" value="1"/>
</dbReference>
<evidence type="ECO:0000256" key="7">
    <source>
        <dbReference type="SAM" id="Phobius"/>
    </source>
</evidence>
<dbReference type="RefSeq" id="WP_068753077.1">
    <property type="nucleotide sequence ID" value="NZ_KQ950180.1"/>
</dbReference>
<dbReference type="Proteomes" id="UP000074382">
    <property type="component" value="Unassembled WGS sequence"/>
</dbReference>
<keyword evidence="9" id="KW-1185">Reference proteome</keyword>
<feature type="transmembrane region" description="Helical" evidence="7">
    <location>
        <begin position="81"/>
        <end position="100"/>
    </location>
</feature>
<evidence type="ECO:0000313" key="9">
    <source>
        <dbReference type="Proteomes" id="UP000074382"/>
    </source>
</evidence>
<feature type="transmembrane region" description="Helical" evidence="7">
    <location>
        <begin position="141"/>
        <end position="159"/>
    </location>
</feature>
<evidence type="ECO:0000256" key="2">
    <source>
        <dbReference type="ARBA" id="ARBA00007543"/>
    </source>
</evidence>
<dbReference type="GO" id="GO:0019646">
    <property type="term" value="P:aerobic electron transport chain"/>
    <property type="evidence" value="ECO:0007669"/>
    <property type="project" value="TreeGrafter"/>
</dbReference>
<feature type="transmembrane region" description="Helical" evidence="7">
    <location>
        <begin position="272"/>
        <end position="294"/>
    </location>
</feature>
<dbReference type="InterPro" id="IPR003317">
    <property type="entry name" value="Cyt-d_oxidase_su2"/>
</dbReference>
<evidence type="ECO:0008006" key="10">
    <source>
        <dbReference type="Google" id="ProtNLM"/>
    </source>
</evidence>
<evidence type="ECO:0000256" key="6">
    <source>
        <dbReference type="ARBA" id="ARBA00023136"/>
    </source>
</evidence>
<dbReference type="PATRIC" id="fig|665004.4.peg.251"/>
<evidence type="ECO:0000256" key="3">
    <source>
        <dbReference type="ARBA" id="ARBA00022475"/>
    </source>
</evidence>
<dbReference type="GO" id="GO:0070069">
    <property type="term" value="C:cytochrome complex"/>
    <property type="evidence" value="ECO:0007669"/>
    <property type="project" value="TreeGrafter"/>
</dbReference>
<name>A0A147KDT5_THECS</name>
<comment type="caution">
    <text evidence="8">The sequence shown here is derived from an EMBL/GenBank/DDBJ whole genome shotgun (WGS) entry which is preliminary data.</text>
</comment>
<keyword evidence="4 7" id="KW-0812">Transmembrane</keyword>
<dbReference type="OrthoDB" id="9776710at2"/>
<dbReference type="GO" id="GO:0005886">
    <property type="term" value="C:plasma membrane"/>
    <property type="evidence" value="ECO:0007669"/>
    <property type="project" value="UniProtKB-SubCell"/>
</dbReference>
<accession>A0A147KDT5</accession>
<comment type="similarity">
    <text evidence="2">Belongs to the cytochrome ubiquinol oxidase subunit 2 family.</text>
</comment>
<feature type="transmembrane region" description="Helical" evidence="7">
    <location>
        <begin position="112"/>
        <end position="135"/>
    </location>
</feature>
<dbReference type="GO" id="GO:0016682">
    <property type="term" value="F:oxidoreductase activity, acting on diphenols and related substances as donors, oxygen as acceptor"/>
    <property type="evidence" value="ECO:0007669"/>
    <property type="project" value="TreeGrafter"/>
</dbReference>
<feature type="transmembrane region" description="Helical" evidence="7">
    <location>
        <begin position="6"/>
        <end position="29"/>
    </location>
</feature>
<keyword evidence="5 7" id="KW-1133">Transmembrane helix</keyword>
<feature type="transmembrane region" description="Helical" evidence="7">
    <location>
        <begin position="247"/>
        <end position="266"/>
    </location>
</feature>
<dbReference type="GO" id="GO:0009055">
    <property type="term" value="F:electron transfer activity"/>
    <property type="evidence" value="ECO:0007669"/>
    <property type="project" value="TreeGrafter"/>
</dbReference>
<feature type="transmembrane region" description="Helical" evidence="7">
    <location>
        <begin position="214"/>
        <end position="235"/>
    </location>
</feature>
<gene>
    <name evidence="8" type="ORF">AC529_17285</name>
</gene>
<evidence type="ECO:0000313" key="8">
    <source>
        <dbReference type="EMBL" id="KUP95466.1"/>
    </source>
</evidence>
<reference evidence="9" key="1">
    <citation type="journal article" date="2017" name="Acta Aliment.">
        <title>Plant polysaccharide degrading enzyme system of Thermpbifida cellulosilytica TB100 revealed by de novo genome project data.</title>
        <authorList>
            <person name="Toth A."/>
            <person name="Baka E."/>
            <person name="Luzics S."/>
            <person name="Bata-Vidacs I."/>
            <person name="Nagy I."/>
            <person name="Balint B."/>
            <person name="Herceg R."/>
            <person name="Olasz F."/>
            <person name="Wilk T."/>
            <person name="Nagy T."/>
            <person name="Kriszt B."/>
            <person name="Nagy I."/>
            <person name="Kukolya J."/>
        </authorList>
    </citation>
    <scope>NUCLEOTIDE SEQUENCE [LARGE SCALE GENOMIC DNA]</scope>
    <source>
        <strain evidence="9">TB100</strain>
    </source>
</reference>
<proteinExistence type="inferred from homology"/>
<organism evidence="8 9">
    <name type="scientific">Thermobifida cellulosilytica TB100</name>
    <dbReference type="NCBI Taxonomy" id="665004"/>
    <lineage>
        <taxon>Bacteria</taxon>
        <taxon>Bacillati</taxon>
        <taxon>Actinomycetota</taxon>
        <taxon>Actinomycetes</taxon>
        <taxon>Streptosporangiales</taxon>
        <taxon>Nocardiopsidaceae</taxon>
        <taxon>Thermobifida</taxon>
    </lineage>
</organism>
<dbReference type="PANTHER" id="PTHR43141">
    <property type="entry name" value="CYTOCHROME BD2 SUBUNIT II"/>
    <property type="match status" value="1"/>
</dbReference>
<keyword evidence="6 7" id="KW-0472">Membrane</keyword>
<evidence type="ECO:0000256" key="5">
    <source>
        <dbReference type="ARBA" id="ARBA00022989"/>
    </source>
</evidence>